<gene>
    <name evidence="2" type="ORF">M231_05800</name>
</gene>
<feature type="compositionally biased region" description="Low complexity" evidence="1">
    <location>
        <begin position="231"/>
        <end position="251"/>
    </location>
</feature>
<comment type="caution">
    <text evidence="2">The sequence shown here is derived from an EMBL/GenBank/DDBJ whole genome shotgun (WGS) entry which is preliminary data.</text>
</comment>
<sequence length="416" mass="45467">MSWQGDPGDIFQQSYYTDQQRGRARPGGDESHTMRAAVSLSTLSNLPPSLDQPEWASPSTPLNFDSSHSPGSGLNNSSPNTFRIEDWIQDCEPTSTNTGVPHSNDGHHVVDGVIGGVTEFGMLNQSQPSFNSFTPFHDTSLGDQVGQEIAPCSTSINEGPQQMSRDSYTSKAAFQPEPLVKLPHDPTTSVQPLTASGSHPFIGPERTPRHQGPRRTQSVLPRPPRKGKIGSGSSQDNGSSGSKTKSKGSSKAPMSPSDWPEEVQVRFQELCCDFTCKIIRDPAKNYWLVSNSDPTKRQKITKSRDVNIPPLGDISEIWKLAALKEDLSGCVNTQGKKGLEILMRSIIRACIHLHVSGTSTLAKDYCTTPNVAESLRRTAMSSLCNSLFDRTVPLMEPKRLTLHQDTHCVSSRDTVE</sequence>
<evidence type="ECO:0000256" key="1">
    <source>
        <dbReference type="SAM" id="MobiDB-lite"/>
    </source>
</evidence>
<proteinExistence type="predicted"/>
<feature type="compositionally biased region" description="Polar residues" evidence="1">
    <location>
        <begin position="186"/>
        <end position="197"/>
    </location>
</feature>
<reference evidence="2 3" key="1">
    <citation type="submission" date="2016-06" db="EMBL/GenBank/DDBJ databases">
        <title>Evolution of pathogenesis and genome organization in the Tremellales.</title>
        <authorList>
            <person name="Cuomo C."/>
            <person name="Litvintseva A."/>
            <person name="Heitman J."/>
            <person name="Chen Y."/>
            <person name="Sun S."/>
            <person name="Springer D."/>
            <person name="Dromer F."/>
            <person name="Young S."/>
            <person name="Zeng Q."/>
            <person name="Chapman S."/>
            <person name="Gujja S."/>
            <person name="Saif S."/>
            <person name="Birren B."/>
        </authorList>
    </citation>
    <scope>NUCLEOTIDE SEQUENCE [LARGE SCALE GENOMIC DNA]</scope>
    <source>
        <strain evidence="2 3">ATCC 28783</strain>
    </source>
</reference>
<accession>A0A4Q1BH91</accession>
<dbReference type="InParanoid" id="A0A4Q1BH91"/>
<evidence type="ECO:0000313" key="3">
    <source>
        <dbReference type="Proteomes" id="UP000289152"/>
    </source>
</evidence>
<name>A0A4Q1BH91_TREME</name>
<evidence type="ECO:0000313" key="2">
    <source>
        <dbReference type="EMBL" id="RXK36966.1"/>
    </source>
</evidence>
<dbReference type="AlphaFoldDB" id="A0A4Q1BH91"/>
<keyword evidence="3" id="KW-1185">Reference proteome</keyword>
<feature type="region of interest" description="Disordered" evidence="1">
    <location>
        <begin position="179"/>
        <end position="259"/>
    </location>
</feature>
<feature type="compositionally biased region" description="Low complexity" evidence="1">
    <location>
        <begin position="66"/>
        <end position="80"/>
    </location>
</feature>
<organism evidence="2 3">
    <name type="scientific">Tremella mesenterica</name>
    <name type="common">Jelly fungus</name>
    <dbReference type="NCBI Taxonomy" id="5217"/>
    <lineage>
        <taxon>Eukaryota</taxon>
        <taxon>Fungi</taxon>
        <taxon>Dikarya</taxon>
        <taxon>Basidiomycota</taxon>
        <taxon>Agaricomycotina</taxon>
        <taxon>Tremellomycetes</taxon>
        <taxon>Tremellales</taxon>
        <taxon>Tremellaceae</taxon>
        <taxon>Tremella</taxon>
    </lineage>
</organism>
<dbReference type="EMBL" id="SDIL01000082">
    <property type="protein sequence ID" value="RXK36966.1"/>
    <property type="molecule type" value="Genomic_DNA"/>
</dbReference>
<dbReference type="Proteomes" id="UP000289152">
    <property type="component" value="Unassembled WGS sequence"/>
</dbReference>
<feature type="region of interest" description="Disordered" evidence="1">
    <location>
        <begin position="1"/>
        <end position="81"/>
    </location>
</feature>
<feature type="compositionally biased region" description="Low complexity" evidence="1">
    <location>
        <begin position="39"/>
        <end position="49"/>
    </location>
</feature>
<protein>
    <submittedName>
        <fullName evidence="2">Uncharacterized protein</fullName>
    </submittedName>
</protein>